<dbReference type="PROSITE" id="PS50011">
    <property type="entry name" value="PROTEIN_KINASE_DOM"/>
    <property type="match status" value="1"/>
</dbReference>
<keyword evidence="10" id="KW-1015">Disulfide bond</keyword>
<dbReference type="PROSITE" id="PS50948">
    <property type="entry name" value="PAN"/>
    <property type="match status" value="1"/>
</dbReference>
<dbReference type="GO" id="GO:0051707">
    <property type="term" value="P:response to other organism"/>
    <property type="evidence" value="ECO:0007669"/>
    <property type="project" value="UniProtKB-ARBA"/>
</dbReference>
<feature type="transmembrane region" description="Helical" evidence="17">
    <location>
        <begin position="452"/>
        <end position="476"/>
    </location>
</feature>
<dbReference type="Gramene" id="TRITD5Av1G252480.2">
    <property type="protein sequence ID" value="TRITD5Av1G252480.2"/>
    <property type="gene ID" value="TRITD5Av1G252480"/>
</dbReference>
<dbReference type="Gene3D" id="2.90.10.10">
    <property type="entry name" value="Bulb-type lectin domain"/>
    <property type="match status" value="1"/>
</dbReference>
<dbReference type="SMART" id="SM00108">
    <property type="entry name" value="B_lectin"/>
    <property type="match status" value="1"/>
</dbReference>
<evidence type="ECO:0000256" key="16">
    <source>
        <dbReference type="PROSITE-ProRule" id="PRU10141"/>
    </source>
</evidence>
<dbReference type="PROSITE" id="PS00108">
    <property type="entry name" value="PROTEIN_KINASE_ST"/>
    <property type="match status" value="1"/>
</dbReference>
<dbReference type="InterPro" id="IPR001245">
    <property type="entry name" value="Ser-Thr/Tyr_kinase_cat_dom"/>
</dbReference>
<dbReference type="CDD" id="cd01098">
    <property type="entry name" value="PAN_AP_plant"/>
    <property type="match status" value="1"/>
</dbReference>
<evidence type="ECO:0000256" key="7">
    <source>
        <dbReference type="ARBA" id="ARBA00022741"/>
    </source>
</evidence>
<dbReference type="PANTHER" id="PTHR27002:SF1095">
    <property type="entry name" value="G-TYPE LECTIN S-RECEPTOR-LIKE SERINE_THREONINE-PROTEIN KINASE RKS1"/>
    <property type="match status" value="1"/>
</dbReference>
<dbReference type="Pfam" id="PF08276">
    <property type="entry name" value="PAN_2"/>
    <property type="match status" value="1"/>
</dbReference>
<evidence type="ECO:0000256" key="15">
    <source>
        <dbReference type="PIRNR" id="PIRNR000641"/>
    </source>
</evidence>
<keyword evidence="17" id="KW-0472">Membrane</keyword>
<protein>
    <recommendedName>
        <fullName evidence="15">Receptor-like serine/threonine-protein kinase</fullName>
        <ecNumber evidence="15">2.7.11.1</ecNumber>
    </recommendedName>
</protein>
<feature type="signal peptide" evidence="18">
    <location>
        <begin position="1"/>
        <end position="32"/>
    </location>
</feature>
<evidence type="ECO:0000256" key="4">
    <source>
        <dbReference type="ARBA" id="ARBA00022536"/>
    </source>
</evidence>
<dbReference type="AlphaFoldDB" id="A0A9R0WWF0"/>
<evidence type="ECO:0000256" key="17">
    <source>
        <dbReference type="SAM" id="Phobius"/>
    </source>
</evidence>
<dbReference type="Pfam" id="PF07714">
    <property type="entry name" value="PK_Tyr_Ser-Thr"/>
    <property type="match status" value="1"/>
</dbReference>
<evidence type="ECO:0000313" key="22">
    <source>
        <dbReference type="EMBL" id="VAI25648.1"/>
    </source>
</evidence>
<evidence type="ECO:0000256" key="9">
    <source>
        <dbReference type="ARBA" id="ARBA00022840"/>
    </source>
</evidence>
<dbReference type="GO" id="GO:0048544">
    <property type="term" value="P:recognition of pollen"/>
    <property type="evidence" value="ECO:0007669"/>
    <property type="project" value="InterPro"/>
</dbReference>
<comment type="catalytic activity">
    <reaction evidence="14 15">
        <text>L-seryl-[protein] + ATP = O-phospho-L-seryl-[protein] + ADP + H(+)</text>
        <dbReference type="Rhea" id="RHEA:17989"/>
        <dbReference type="Rhea" id="RHEA-COMP:9863"/>
        <dbReference type="Rhea" id="RHEA-COMP:11604"/>
        <dbReference type="ChEBI" id="CHEBI:15378"/>
        <dbReference type="ChEBI" id="CHEBI:29999"/>
        <dbReference type="ChEBI" id="CHEBI:30616"/>
        <dbReference type="ChEBI" id="CHEBI:83421"/>
        <dbReference type="ChEBI" id="CHEBI:456216"/>
        <dbReference type="EC" id="2.7.11.1"/>
    </reaction>
</comment>
<evidence type="ECO:0000256" key="13">
    <source>
        <dbReference type="ARBA" id="ARBA00047899"/>
    </source>
</evidence>
<evidence type="ECO:0000256" key="6">
    <source>
        <dbReference type="ARBA" id="ARBA00022729"/>
    </source>
</evidence>
<feature type="chain" id="PRO_5040267710" description="Receptor-like serine/threonine-protein kinase" evidence="18">
    <location>
        <begin position="33"/>
        <end position="868"/>
    </location>
</feature>
<keyword evidence="7 15" id="KW-0547">Nucleotide-binding</keyword>
<evidence type="ECO:0000256" key="11">
    <source>
        <dbReference type="ARBA" id="ARBA00023170"/>
    </source>
</evidence>
<dbReference type="PIRSF" id="PIRSF000641">
    <property type="entry name" value="SRK"/>
    <property type="match status" value="1"/>
</dbReference>
<organism evidence="22 23">
    <name type="scientific">Triticum turgidum subsp. durum</name>
    <name type="common">Durum wheat</name>
    <name type="synonym">Triticum durum</name>
    <dbReference type="NCBI Taxonomy" id="4567"/>
    <lineage>
        <taxon>Eukaryota</taxon>
        <taxon>Viridiplantae</taxon>
        <taxon>Streptophyta</taxon>
        <taxon>Embryophyta</taxon>
        <taxon>Tracheophyta</taxon>
        <taxon>Spermatophyta</taxon>
        <taxon>Magnoliopsida</taxon>
        <taxon>Liliopsida</taxon>
        <taxon>Poales</taxon>
        <taxon>Poaceae</taxon>
        <taxon>BOP clade</taxon>
        <taxon>Pooideae</taxon>
        <taxon>Triticodae</taxon>
        <taxon>Triticeae</taxon>
        <taxon>Triticinae</taxon>
        <taxon>Triticum</taxon>
    </lineage>
</organism>
<feature type="transmembrane region" description="Helical" evidence="17">
    <location>
        <begin position="257"/>
        <end position="276"/>
    </location>
</feature>
<gene>
    <name evidence="22" type="ORF">TRITD_5Av1G252480</name>
</gene>
<evidence type="ECO:0000259" key="20">
    <source>
        <dbReference type="PROSITE" id="PS50927"/>
    </source>
</evidence>
<dbReference type="Pfam" id="PF00954">
    <property type="entry name" value="S_locus_glycop"/>
    <property type="match status" value="1"/>
</dbReference>
<dbReference type="FunFam" id="3.30.200.20:FF:001238">
    <property type="entry name" value="Os08g0179000 protein"/>
    <property type="match status" value="1"/>
</dbReference>
<dbReference type="SUPFAM" id="SSF51110">
    <property type="entry name" value="alpha-D-mannose-specific plant lectins"/>
    <property type="match status" value="1"/>
</dbReference>
<comment type="catalytic activity">
    <reaction evidence="13 15">
        <text>L-threonyl-[protein] + ATP = O-phospho-L-threonyl-[protein] + ADP + H(+)</text>
        <dbReference type="Rhea" id="RHEA:46608"/>
        <dbReference type="Rhea" id="RHEA-COMP:11060"/>
        <dbReference type="Rhea" id="RHEA-COMP:11605"/>
        <dbReference type="ChEBI" id="CHEBI:15378"/>
        <dbReference type="ChEBI" id="CHEBI:30013"/>
        <dbReference type="ChEBI" id="CHEBI:30616"/>
        <dbReference type="ChEBI" id="CHEBI:61977"/>
        <dbReference type="ChEBI" id="CHEBI:456216"/>
        <dbReference type="EC" id="2.7.11.1"/>
    </reaction>
</comment>
<evidence type="ECO:0000256" key="18">
    <source>
        <dbReference type="SAM" id="SignalP"/>
    </source>
</evidence>
<dbReference type="InterPro" id="IPR003609">
    <property type="entry name" value="Pan_app"/>
</dbReference>
<dbReference type="Pfam" id="PF01453">
    <property type="entry name" value="B_lectin"/>
    <property type="match status" value="1"/>
</dbReference>
<dbReference type="Gene3D" id="3.30.200.20">
    <property type="entry name" value="Phosphorylase Kinase, domain 1"/>
    <property type="match status" value="1"/>
</dbReference>
<dbReference type="GO" id="GO:0005886">
    <property type="term" value="C:plasma membrane"/>
    <property type="evidence" value="ECO:0007669"/>
    <property type="project" value="UniProtKB-SubCell"/>
</dbReference>
<dbReference type="InterPro" id="IPR011009">
    <property type="entry name" value="Kinase-like_dom_sf"/>
</dbReference>
<dbReference type="InterPro" id="IPR017441">
    <property type="entry name" value="Protein_kinase_ATP_BS"/>
</dbReference>
<evidence type="ECO:0000256" key="8">
    <source>
        <dbReference type="ARBA" id="ARBA00022777"/>
    </source>
</evidence>
<dbReference type="EC" id="2.7.11.1" evidence="15"/>
<dbReference type="SMART" id="SM00473">
    <property type="entry name" value="PAN_AP"/>
    <property type="match status" value="1"/>
</dbReference>
<sequence>MILQASRRPRMPMYSPLPVYAILLLLSWPFSSVPICSSDNRLVAGKPLSPGSVLVSQDGVFALGFFSPYNSTKNHHYVGIWYNDIPERTVVWVSNRAAPITTNLSSANLAVTGSSDIVLSDNNGRVFWTTYNSININSISVEAVLDNTGNFILRSLTDSTILWQSFDHPTDTLLPGMNLRLSHNTLPLQHLVSWKGLHDPSPGEFSYGADPSSLLQCFVWNGSRPHRRSPVWTNYLYVGGFNESTIYMALHHAGDEVYMSFIMPIGYFVLLVRMEIDYLGKVNLLIWESNMSAWRALYAEPQHECNMYGYCGLYGYCDNTEVVPVCKCLEGFEPRDGEGWIADGFSHGCRQKEVQRCTHGDGFLVFPGMKVPDKFIHVPSRSFDECTEECRSNCSCVAYAYSKMSNMDIDGDDTRCLVWMGDLIDMENHTQGGENLYVRTKRLQGNMRKIKILEIVLPVVSSFLILICVVPIWIYGSRVLTGNQGSMVVWERMMRRDTENYNEVADSYTEFPILNFMALVAATNNFSESNILGKGGFGNVYKGTFEDGKEIAVKRLRVGSVQGAVEFKNEIALTSRLQHRNLVKLMGCSIYEDEKLLIYEYLPNRSLDYFIFSTFSTHLLQNLYFRSNITDKMIRLTLSLIDDTRKSLLNWPTRFKIIIGVARGLLYLHQDSRLVMIHSDLKAGNILLDAEMNPKISDFGTARVFGVNEHEQRTNQVVGTFGYMSPEYAMEGIISVKSDVYSFGVLILEIVSGMKTGTTTPKSSCACTHNLINYAWSLRKDGKLMDLIESSIIEDCSLAEALRCIHVGLLSVQDDPDARPLMSWVVASLDNKGIELAQPKEPMCFTHRKYGAGESHVHDMSLENLKGC</sequence>
<keyword evidence="3 15" id="KW-0723">Serine/threonine-protein kinase</keyword>
<dbReference type="SUPFAM" id="SSF56112">
    <property type="entry name" value="Protein kinase-like (PK-like)"/>
    <property type="match status" value="1"/>
</dbReference>
<dbReference type="Proteomes" id="UP000324705">
    <property type="component" value="Chromosome 5A"/>
</dbReference>
<keyword evidence="11" id="KW-0675">Receptor</keyword>
<dbReference type="FunFam" id="1.10.510.10:FF:000060">
    <property type="entry name" value="G-type lectin S-receptor-like serine/threonine-protein kinase"/>
    <property type="match status" value="1"/>
</dbReference>
<evidence type="ECO:0000259" key="19">
    <source>
        <dbReference type="PROSITE" id="PS50011"/>
    </source>
</evidence>
<keyword evidence="17" id="KW-0812">Transmembrane</keyword>
<evidence type="ECO:0000256" key="2">
    <source>
        <dbReference type="ARBA" id="ARBA00022475"/>
    </source>
</evidence>
<feature type="domain" description="Bulb-type lectin" evidence="20">
    <location>
        <begin position="39"/>
        <end position="166"/>
    </location>
</feature>
<reference evidence="22 23" key="1">
    <citation type="submission" date="2017-09" db="EMBL/GenBank/DDBJ databases">
        <authorList>
            <consortium name="International Durum Wheat Genome Sequencing Consortium (IDWGSC)"/>
            <person name="Milanesi L."/>
        </authorList>
    </citation>
    <scope>NUCLEOTIDE SEQUENCE [LARGE SCALE GENOMIC DNA]</scope>
    <source>
        <strain evidence="23">cv. Svevo</strain>
    </source>
</reference>
<comment type="subcellular location">
    <subcellularLocation>
        <location evidence="1">Cell membrane</location>
        <topology evidence="1">Single-pass type I membrane protein</topology>
    </subcellularLocation>
</comment>
<dbReference type="InterPro" id="IPR024171">
    <property type="entry name" value="SRK-like_kinase"/>
</dbReference>
<feature type="domain" description="Apple" evidence="21">
    <location>
        <begin position="357"/>
        <end position="441"/>
    </location>
</feature>
<evidence type="ECO:0000256" key="10">
    <source>
        <dbReference type="ARBA" id="ARBA00023157"/>
    </source>
</evidence>
<keyword evidence="9 15" id="KW-0067">ATP-binding</keyword>
<dbReference type="InterPro" id="IPR001480">
    <property type="entry name" value="Bulb-type_lectin_dom"/>
</dbReference>
<keyword evidence="5 15" id="KW-0808">Transferase</keyword>
<dbReference type="CDD" id="cd00028">
    <property type="entry name" value="B_lectin"/>
    <property type="match status" value="1"/>
</dbReference>
<keyword evidence="23" id="KW-1185">Reference proteome</keyword>
<dbReference type="PROSITE" id="PS50927">
    <property type="entry name" value="BULB_LECTIN"/>
    <property type="match status" value="1"/>
</dbReference>
<feature type="binding site" evidence="16">
    <location>
        <position position="554"/>
    </location>
    <ligand>
        <name>ATP</name>
        <dbReference type="ChEBI" id="CHEBI:30616"/>
    </ligand>
</feature>
<keyword evidence="4" id="KW-0245">EGF-like domain</keyword>
<dbReference type="SMART" id="SM00220">
    <property type="entry name" value="S_TKc"/>
    <property type="match status" value="1"/>
</dbReference>
<dbReference type="InterPro" id="IPR000719">
    <property type="entry name" value="Prot_kinase_dom"/>
</dbReference>
<dbReference type="GO" id="GO:0004674">
    <property type="term" value="F:protein serine/threonine kinase activity"/>
    <property type="evidence" value="ECO:0007669"/>
    <property type="project" value="UniProtKB-KW"/>
</dbReference>
<keyword evidence="8 15" id="KW-0418">Kinase</keyword>
<keyword evidence="2" id="KW-1003">Cell membrane</keyword>
<dbReference type="InterPro" id="IPR000858">
    <property type="entry name" value="S_locus_glycoprot_dom"/>
</dbReference>
<evidence type="ECO:0000256" key="1">
    <source>
        <dbReference type="ARBA" id="ARBA00004251"/>
    </source>
</evidence>
<keyword evidence="17" id="KW-1133">Transmembrane helix</keyword>
<dbReference type="PROSITE" id="PS00107">
    <property type="entry name" value="PROTEIN_KINASE_ATP"/>
    <property type="match status" value="1"/>
</dbReference>
<dbReference type="GO" id="GO:0005524">
    <property type="term" value="F:ATP binding"/>
    <property type="evidence" value="ECO:0007669"/>
    <property type="project" value="UniProtKB-UniRule"/>
</dbReference>
<keyword evidence="6 18" id="KW-0732">Signal</keyword>
<proteinExistence type="inferred from homology"/>
<dbReference type="InterPro" id="IPR008271">
    <property type="entry name" value="Ser/Thr_kinase_AS"/>
</dbReference>
<dbReference type="Gene3D" id="1.10.510.10">
    <property type="entry name" value="Transferase(Phosphotransferase) domain 1"/>
    <property type="match status" value="1"/>
</dbReference>
<name>A0A9R0WWF0_TRITD</name>
<evidence type="ECO:0000256" key="14">
    <source>
        <dbReference type="ARBA" id="ARBA00048679"/>
    </source>
</evidence>
<evidence type="ECO:0000256" key="3">
    <source>
        <dbReference type="ARBA" id="ARBA00022527"/>
    </source>
</evidence>
<dbReference type="EMBL" id="LT934119">
    <property type="protein sequence ID" value="VAI25648.1"/>
    <property type="molecule type" value="Genomic_DNA"/>
</dbReference>
<evidence type="ECO:0000256" key="5">
    <source>
        <dbReference type="ARBA" id="ARBA00022679"/>
    </source>
</evidence>
<evidence type="ECO:0000259" key="21">
    <source>
        <dbReference type="PROSITE" id="PS50948"/>
    </source>
</evidence>
<evidence type="ECO:0000256" key="12">
    <source>
        <dbReference type="ARBA" id="ARBA00023180"/>
    </source>
</evidence>
<evidence type="ECO:0000313" key="23">
    <source>
        <dbReference type="Proteomes" id="UP000324705"/>
    </source>
</evidence>
<comment type="similarity">
    <text evidence="15">Belongs to the protein kinase superfamily. Ser/Thr protein kinase family.</text>
</comment>
<dbReference type="InterPro" id="IPR036426">
    <property type="entry name" value="Bulb-type_lectin_dom_sf"/>
</dbReference>
<dbReference type="PANTHER" id="PTHR27002">
    <property type="entry name" value="RECEPTOR-LIKE SERINE/THREONINE-PROTEIN KINASE SD1-8"/>
    <property type="match status" value="1"/>
</dbReference>
<feature type="domain" description="Protein kinase" evidence="19">
    <location>
        <begin position="526"/>
        <end position="834"/>
    </location>
</feature>
<keyword evidence="12" id="KW-0325">Glycoprotein</keyword>
<accession>A0A9R0WWF0</accession>